<feature type="region of interest" description="Disordered" evidence="1">
    <location>
        <begin position="30"/>
        <end position="70"/>
    </location>
</feature>
<keyword evidence="3" id="KW-1185">Reference proteome</keyword>
<comment type="caution">
    <text evidence="2">The sequence shown here is derived from an EMBL/GenBank/DDBJ whole genome shotgun (WGS) entry which is preliminary data.</text>
</comment>
<reference evidence="2 3" key="1">
    <citation type="submission" date="2021-06" db="EMBL/GenBank/DDBJ databases">
        <title>A haploid diamondback moth (Plutella xylostella L.) genome assembly resolves 31 chromosomes and identifies a diamide resistance mutation.</title>
        <authorList>
            <person name="Ward C.M."/>
            <person name="Perry K.D."/>
            <person name="Baker G."/>
            <person name="Powis K."/>
            <person name="Heckel D.G."/>
            <person name="Baxter S.W."/>
        </authorList>
    </citation>
    <scope>NUCLEOTIDE SEQUENCE [LARGE SCALE GENOMIC DNA]</scope>
    <source>
        <strain evidence="2 3">LV</strain>
        <tissue evidence="2">Single pupa</tissue>
    </source>
</reference>
<gene>
    <name evidence="2" type="ORF">JYU34_012414</name>
</gene>
<dbReference type="Proteomes" id="UP000823941">
    <property type="component" value="Chromosome 17"/>
</dbReference>
<evidence type="ECO:0000313" key="2">
    <source>
        <dbReference type="EMBL" id="KAG7302498.1"/>
    </source>
</evidence>
<accession>A0ABQ7QEY4</accession>
<feature type="compositionally biased region" description="Pro residues" evidence="1">
    <location>
        <begin position="50"/>
        <end position="63"/>
    </location>
</feature>
<name>A0ABQ7QEY4_PLUXY</name>
<sequence length="105" mass="11233">MGPAGAAARDCRTWLQVSINRCCRRGAGAHIHGARTADDRARKHESASPAPRPAPRRPAPAPLRSPARRGCPDRRFTVYVVERAPGAARLADTCEGAGDVFHGQL</sequence>
<evidence type="ECO:0000256" key="1">
    <source>
        <dbReference type="SAM" id="MobiDB-lite"/>
    </source>
</evidence>
<organism evidence="2 3">
    <name type="scientific">Plutella xylostella</name>
    <name type="common">Diamondback moth</name>
    <name type="synonym">Plutella maculipennis</name>
    <dbReference type="NCBI Taxonomy" id="51655"/>
    <lineage>
        <taxon>Eukaryota</taxon>
        <taxon>Metazoa</taxon>
        <taxon>Ecdysozoa</taxon>
        <taxon>Arthropoda</taxon>
        <taxon>Hexapoda</taxon>
        <taxon>Insecta</taxon>
        <taxon>Pterygota</taxon>
        <taxon>Neoptera</taxon>
        <taxon>Endopterygota</taxon>
        <taxon>Lepidoptera</taxon>
        <taxon>Glossata</taxon>
        <taxon>Ditrysia</taxon>
        <taxon>Yponomeutoidea</taxon>
        <taxon>Plutellidae</taxon>
        <taxon>Plutella</taxon>
    </lineage>
</organism>
<feature type="compositionally biased region" description="Basic and acidic residues" evidence="1">
    <location>
        <begin position="35"/>
        <end position="46"/>
    </location>
</feature>
<dbReference type="EMBL" id="JAHIBW010000017">
    <property type="protein sequence ID" value="KAG7302498.1"/>
    <property type="molecule type" value="Genomic_DNA"/>
</dbReference>
<evidence type="ECO:0000313" key="3">
    <source>
        <dbReference type="Proteomes" id="UP000823941"/>
    </source>
</evidence>
<protein>
    <submittedName>
        <fullName evidence="2">Uncharacterized protein</fullName>
    </submittedName>
</protein>
<proteinExistence type="predicted"/>